<feature type="domain" description="HTH crp-type" evidence="4">
    <location>
        <begin position="197"/>
        <end position="270"/>
    </location>
</feature>
<dbReference type="CDD" id="cd00038">
    <property type="entry name" value="CAP_ED"/>
    <property type="match status" value="1"/>
</dbReference>
<dbReference type="PANTHER" id="PTHR24567">
    <property type="entry name" value="CRP FAMILY TRANSCRIPTIONAL REGULATORY PROTEIN"/>
    <property type="match status" value="1"/>
</dbReference>
<dbReference type="Gene3D" id="2.60.120.10">
    <property type="entry name" value="Jelly Rolls"/>
    <property type="match status" value="1"/>
</dbReference>
<dbReference type="InterPro" id="IPR036390">
    <property type="entry name" value="WH_DNA-bd_sf"/>
</dbReference>
<keyword evidence="6" id="KW-1185">Reference proteome</keyword>
<dbReference type="GO" id="GO:0005829">
    <property type="term" value="C:cytosol"/>
    <property type="evidence" value="ECO:0007669"/>
    <property type="project" value="TreeGrafter"/>
</dbReference>
<dbReference type="CDD" id="cd00092">
    <property type="entry name" value="HTH_CRP"/>
    <property type="match status" value="1"/>
</dbReference>
<protein>
    <submittedName>
        <fullName evidence="5">CRP/FNR family transcriptional regulator</fullName>
    </submittedName>
</protein>
<dbReference type="SUPFAM" id="SSF46785">
    <property type="entry name" value="Winged helix' DNA-binding domain"/>
    <property type="match status" value="1"/>
</dbReference>
<keyword evidence="3" id="KW-0804">Transcription</keyword>
<dbReference type="PANTHER" id="PTHR24567:SF75">
    <property type="entry name" value="FUMARATE AND NITRATE REDUCTION REGULATORY PROTEIN"/>
    <property type="match status" value="1"/>
</dbReference>
<dbReference type="SMART" id="SM00419">
    <property type="entry name" value="HTH_CRP"/>
    <property type="match status" value="1"/>
</dbReference>
<evidence type="ECO:0000256" key="1">
    <source>
        <dbReference type="ARBA" id="ARBA00023015"/>
    </source>
</evidence>
<dbReference type="GO" id="GO:0003700">
    <property type="term" value="F:DNA-binding transcription factor activity"/>
    <property type="evidence" value="ECO:0007669"/>
    <property type="project" value="TreeGrafter"/>
</dbReference>
<dbReference type="InterPro" id="IPR036388">
    <property type="entry name" value="WH-like_DNA-bd_sf"/>
</dbReference>
<evidence type="ECO:0000256" key="2">
    <source>
        <dbReference type="ARBA" id="ARBA00023125"/>
    </source>
</evidence>
<dbReference type="PROSITE" id="PS51063">
    <property type="entry name" value="HTH_CRP_2"/>
    <property type="match status" value="1"/>
</dbReference>
<dbReference type="PRINTS" id="PR00034">
    <property type="entry name" value="HTHCRP"/>
</dbReference>
<keyword evidence="1" id="KW-0805">Transcription regulation</keyword>
<evidence type="ECO:0000256" key="3">
    <source>
        <dbReference type="ARBA" id="ARBA00023163"/>
    </source>
</evidence>
<keyword evidence="2" id="KW-0238">DNA-binding</keyword>
<proteinExistence type="predicted"/>
<dbReference type="EMBL" id="JACHBW010000034">
    <property type="protein sequence ID" value="MBB6106883.1"/>
    <property type="molecule type" value="Genomic_DNA"/>
</dbReference>
<dbReference type="Pfam" id="PF13545">
    <property type="entry name" value="HTH_Crp_2"/>
    <property type="match status" value="1"/>
</dbReference>
<dbReference type="Pfam" id="PF00027">
    <property type="entry name" value="cNMP_binding"/>
    <property type="match status" value="1"/>
</dbReference>
<dbReference type="SMART" id="SM00100">
    <property type="entry name" value="cNMP"/>
    <property type="match status" value="1"/>
</dbReference>
<dbReference type="InterPro" id="IPR000595">
    <property type="entry name" value="cNMP-bd_dom"/>
</dbReference>
<sequence length="275" mass="30751">MQIPPRLPKPRAHRAVKLETIMNAEFVCEAPSSVTSVSSFTPMAGPGCLPTRCSACSLRAVCMPTDLSGIELRQLDSVVLTTRHVRRGEALFRTHDVFQSLYAVRTGSFKTIVMHRDGREQVTGFQIPGEPLGLDGVCWGTHSCEAIALEDSTVCIIPFAQFESLCRDSRRMQRHLYYLMSSEIVRESSLMMMLGTMTAEQRLASFLLDLAARFRARGYSGAQFNLKMSREEIGCYLGLKLETVSRMFSRFHRDGLVEPNGKQIHIVDAQALARV</sequence>
<dbReference type="GO" id="GO:0003677">
    <property type="term" value="F:DNA binding"/>
    <property type="evidence" value="ECO:0007669"/>
    <property type="project" value="UniProtKB-KW"/>
</dbReference>
<dbReference type="AlphaFoldDB" id="A0A7W9U4K9"/>
<gene>
    <name evidence="5" type="ORF">F4827_006762</name>
</gene>
<dbReference type="SUPFAM" id="SSF51206">
    <property type="entry name" value="cAMP-binding domain-like"/>
    <property type="match status" value="1"/>
</dbReference>
<dbReference type="FunFam" id="1.10.10.10:FF:000028">
    <property type="entry name" value="Fumarate/nitrate reduction transcriptional regulator Fnr"/>
    <property type="match status" value="1"/>
</dbReference>
<dbReference type="Proteomes" id="UP000571554">
    <property type="component" value="Unassembled WGS sequence"/>
</dbReference>
<name>A0A7W9U4K9_9BURK</name>
<dbReference type="InterPro" id="IPR014710">
    <property type="entry name" value="RmlC-like_jellyroll"/>
</dbReference>
<organism evidence="5 6">
    <name type="scientific">Paraburkholderia bannensis</name>
    <dbReference type="NCBI Taxonomy" id="765414"/>
    <lineage>
        <taxon>Bacteria</taxon>
        <taxon>Pseudomonadati</taxon>
        <taxon>Pseudomonadota</taxon>
        <taxon>Betaproteobacteria</taxon>
        <taxon>Burkholderiales</taxon>
        <taxon>Burkholderiaceae</taxon>
        <taxon>Paraburkholderia</taxon>
    </lineage>
</organism>
<evidence type="ECO:0000259" key="4">
    <source>
        <dbReference type="PROSITE" id="PS51063"/>
    </source>
</evidence>
<comment type="caution">
    <text evidence="5">The sequence shown here is derived from an EMBL/GenBank/DDBJ whole genome shotgun (WGS) entry which is preliminary data.</text>
</comment>
<accession>A0A7W9U4K9</accession>
<dbReference type="Gene3D" id="1.10.10.10">
    <property type="entry name" value="Winged helix-like DNA-binding domain superfamily/Winged helix DNA-binding domain"/>
    <property type="match status" value="1"/>
</dbReference>
<evidence type="ECO:0000313" key="6">
    <source>
        <dbReference type="Proteomes" id="UP000571554"/>
    </source>
</evidence>
<reference evidence="5 6" key="1">
    <citation type="submission" date="2020-08" db="EMBL/GenBank/DDBJ databases">
        <title>Above-ground endophytic microbial communities from plants in different locations in the United States.</title>
        <authorList>
            <person name="Frank C."/>
        </authorList>
    </citation>
    <scope>NUCLEOTIDE SEQUENCE [LARGE SCALE GENOMIC DNA]</scope>
    <source>
        <strain evidence="5 6">WP4_2_2</strain>
    </source>
</reference>
<evidence type="ECO:0000313" key="5">
    <source>
        <dbReference type="EMBL" id="MBB6106883.1"/>
    </source>
</evidence>
<dbReference type="InterPro" id="IPR018490">
    <property type="entry name" value="cNMP-bd_dom_sf"/>
</dbReference>
<dbReference type="InterPro" id="IPR012318">
    <property type="entry name" value="HTH_CRP"/>
</dbReference>
<dbReference type="InterPro" id="IPR050397">
    <property type="entry name" value="Env_Response_Regulators"/>
</dbReference>